<evidence type="ECO:0000313" key="9">
    <source>
        <dbReference type="EMBL" id="KAJ8030796.1"/>
    </source>
</evidence>
<evidence type="ECO:0000313" key="10">
    <source>
        <dbReference type="Proteomes" id="UP001152320"/>
    </source>
</evidence>
<dbReference type="OrthoDB" id="446890at2759"/>
<evidence type="ECO:0000256" key="8">
    <source>
        <dbReference type="SAM" id="MobiDB-lite"/>
    </source>
</evidence>
<dbReference type="GO" id="GO:0004602">
    <property type="term" value="F:glutathione peroxidase activity"/>
    <property type="evidence" value="ECO:0007669"/>
    <property type="project" value="TreeGrafter"/>
</dbReference>
<evidence type="ECO:0000256" key="7">
    <source>
        <dbReference type="RuleBase" id="RU000499"/>
    </source>
</evidence>
<dbReference type="GO" id="GO:0006979">
    <property type="term" value="P:response to oxidative stress"/>
    <property type="evidence" value="ECO:0007669"/>
    <property type="project" value="InterPro"/>
</dbReference>
<keyword evidence="6 7" id="KW-0560">Oxidoreductase</keyword>
<dbReference type="PROSITE" id="PS51355">
    <property type="entry name" value="GLUTATHIONE_PEROXID_3"/>
    <property type="match status" value="1"/>
</dbReference>
<comment type="caution">
    <text evidence="9">The sequence shown here is derived from an EMBL/GenBank/DDBJ whole genome shotgun (WGS) entry which is preliminary data.</text>
</comment>
<evidence type="ECO:0000256" key="4">
    <source>
        <dbReference type="ARBA" id="ARBA00022559"/>
    </source>
</evidence>
<keyword evidence="10" id="KW-1185">Reference proteome</keyword>
<evidence type="ECO:0000256" key="3">
    <source>
        <dbReference type="ARBA" id="ARBA00022525"/>
    </source>
</evidence>
<reference evidence="9" key="1">
    <citation type="submission" date="2021-10" db="EMBL/GenBank/DDBJ databases">
        <title>Tropical sea cucumber genome reveals ecological adaptation and Cuvierian tubules defense mechanism.</title>
        <authorList>
            <person name="Chen T."/>
        </authorList>
    </citation>
    <scope>NUCLEOTIDE SEQUENCE</scope>
    <source>
        <strain evidence="9">Nanhai2018</strain>
        <tissue evidence="9">Muscle</tissue>
    </source>
</reference>
<protein>
    <recommendedName>
        <fullName evidence="7">Glutathione peroxidase</fullName>
    </recommendedName>
</protein>
<keyword evidence="4 7" id="KW-0575">Peroxidase</keyword>
<dbReference type="PRINTS" id="PR01011">
    <property type="entry name" value="GLUTPROXDASE"/>
</dbReference>
<comment type="similarity">
    <text evidence="2 7">Belongs to the glutathione peroxidase family.</text>
</comment>
<dbReference type="Pfam" id="PF00255">
    <property type="entry name" value="GSHPx"/>
    <property type="match status" value="1"/>
</dbReference>
<keyword evidence="3" id="KW-0964">Secreted</keyword>
<name>A0A9Q1H3F1_HOLLE</name>
<dbReference type="SUPFAM" id="SSF52833">
    <property type="entry name" value="Thioredoxin-like"/>
    <property type="match status" value="1"/>
</dbReference>
<evidence type="ECO:0000256" key="6">
    <source>
        <dbReference type="ARBA" id="ARBA00023002"/>
    </source>
</evidence>
<dbReference type="Gene3D" id="3.40.30.10">
    <property type="entry name" value="Glutaredoxin"/>
    <property type="match status" value="1"/>
</dbReference>
<dbReference type="InterPro" id="IPR000889">
    <property type="entry name" value="Glutathione_peroxidase"/>
</dbReference>
<organism evidence="9 10">
    <name type="scientific">Holothuria leucospilota</name>
    <name type="common">Black long sea cucumber</name>
    <name type="synonym">Mertensiothuria leucospilota</name>
    <dbReference type="NCBI Taxonomy" id="206669"/>
    <lineage>
        <taxon>Eukaryota</taxon>
        <taxon>Metazoa</taxon>
        <taxon>Echinodermata</taxon>
        <taxon>Eleutherozoa</taxon>
        <taxon>Echinozoa</taxon>
        <taxon>Holothuroidea</taxon>
        <taxon>Aspidochirotacea</taxon>
        <taxon>Aspidochirotida</taxon>
        <taxon>Holothuriidae</taxon>
        <taxon>Holothuria</taxon>
    </lineage>
</organism>
<dbReference type="EMBL" id="JAIZAY010000013">
    <property type="protein sequence ID" value="KAJ8030796.1"/>
    <property type="molecule type" value="Genomic_DNA"/>
</dbReference>
<gene>
    <name evidence="9" type="ORF">HOLleu_27312</name>
</gene>
<proteinExistence type="inferred from homology"/>
<dbReference type="PANTHER" id="PTHR11592:SF88">
    <property type="entry name" value="GLUTATHIONE PEROXIDASE-RELATED"/>
    <property type="match status" value="1"/>
</dbReference>
<dbReference type="AlphaFoldDB" id="A0A9Q1H3F1"/>
<dbReference type="InterPro" id="IPR036249">
    <property type="entry name" value="Thioredoxin-like_sf"/>
</dbReference>
<comment type="subcellular location">
    <subcellularLocation>
        <location evidence="1">Secreted</location>
    </subcellularLocation>
</comment>
<evidence type="ECO:0000256" key="2">
    <source>
        <dbReference type="ARBA" id="ARBA00006926"/>
    </source>
</evidence>
<feature type="compositionally biased region" description="Polar residues" evidence="8">
    <location>
        <begin position="1"/>
        <end position="22"/>
    </location>
</feature>
<sequence>MESRWRSNSLNRTWKSGSNHCNDSPKMAESTSRRISANLSLPRGSTSSVMTLNGRAQGSVISRQMEGLRSPPPEVTMDVPLYQGQLVPVSMVRSFFELSALQWDERVVKFSKFQKKVVLVVNTSTTHPQAAKHFIQLNELIISRGHRGLVVLAFPCNMFGNGEPWNNHEIMNCLRHVRPGCNFKPRFYLMSKICVNGTTGHPVYEYLKQRLPFVNFASQSADDKPKCVPSWSPVMQSDISDNFEKFLINHEGKPVRRLSANVSQSELEHEIDIILKRIPKQVEQVGQVGTPLLHLHRLHP</sequence>
<feature type="region of interest" description="Disordered" evidence="8">
    <location>
        <begin position="1"/>
        <end position="33"/>
    </location>
</feature>
<dbReference type="PANTHER" id="PTHR11592">
    <property type="entry name" value="GLUTATHIONE PEROXIDASE"/>
    <property type="match status" value="1"/>
</dbReference>
<keyword evidence="5" id="KW-0732">Signal</keyword>
<dbReference type="Proteomes" id="UP001152320">
    <property type="component" value="Chromosome 13"/>
</dbReference>
<evidence type="ECO:0000256" key="5">
    <source>
        <dbReference type="ARBA" id="ARBA00022729"/>
    </source>
</evidence>
<evidence type="ECO:0000256" key="1">
    <source>
        <dbReference type="ARBA" id="ARBA00004613"/>
    </source>
</evidence>
<dbReference type="GO" id="GO:0005576">
    <property type="term" value="C:extracellular region"/>
    <property type="evidence" value="ECO:0007669"/>
    <property type="project" value="UniProtKB-SubCell"/>
</dbReference>
<accession>A0A9Q1H3F1</accession>